<feature type="compositionally biased region" description="Polar residues" evidence="1">
    <location>
        <begin position="583"/>
        <end position="592"/>
    </location>
</feature>
<reference evidence="2 3" key="1">
    <citation type="submission" date="2014-04" db="EMBL/GenBank/DDBJ databases">
        <authorList>
            <consortium name="DOE Joint Genome Institute"/>
            <person name="Kuo A."/>
            <person name="Ruytinx J."/>
            <person name="Rineau F."/>
            <person name="Colpaert J."/>
            <person name="Kohler A."/>
            <person name="Nagy L.G."/>
            <person name="Floudas D."/>
            <person name="Copeland A."/>
            <person name="Barry K.W."/>
            <person name="Cichocki N."/>
            <person name="Veneault-Fourrey C."/>
            <person name="LaButti K."/>
            <person name="Lindquist E.A."/>
            <person name="Lipzen A."/>
            <person name="Lundell T."/>
            <person name="Morin E."/>
            <person name="Murat C."/>
            <person name="Sun H."/>
            <person name="Tunlid A."/>
            <person name="Henrissat B."/>
            <person name="Grigoriev I.V."/>
            <person name="Hibbett D.S."/>
            <person name="Martin F."/>
            <person name="Nordberg H.P."/>
            <person name="Cantor M.N."/>
            <person name="Hua S.X."/>
        </authorList>
    </citation>
    <scope>NUCLEOTIDE SEQUENCE [LARGE SCALE GENOMIC DNA]</scope>
    <source>
        <strain evidence="2 3">UH-Slu-Lm8-n1</strain>
    </source>
</reference>
<feature type="compositionally biased region" description="Basic residues" evidence="1">
    <location>
        <begin position="241"/>
        <end position="261"/>
    </location>
</feature>
<proteinExistence type="predicted"/>
<dbReference type="AlphaFoldDB" id="A0A0D0AEP7"/>
<evidence type="ECO:0000313" key="2">
    <source>
        <dbReference type="EMBL" id="KIK32702.1"/>
    </source>
</evidence>
<feature type="region of interest" description="Disordered" evidence="1">
    <location>
        <begin position="224"/>
        <end position="269"/>
    </location>
</feature>
<dbReference type="Proteomes" id="UP000054485">
    <property type="component" value="Unassembled WGS sequence"/>
</dbReference>
<evidence type="ECO:0000256" key="1">
    <source>
        <dbReference type="SAM" id="MobiDB-lite"/>
    </source>
</evidence>
<gene>
    <name evidence="2" type="ORF">CY34DRAFT_18858</name>
</gene>
<feature type="compositionally biased region" description="Polar residues" evidence="1">
    <location>
        <begin position="502"/>
        <end position="511"/>
    </location>
</feature>
<feature type="compositionally biased region" description="Basic and acidic residues" evidence="1">
    <location>
        <begin position="542"/>
        <end position="552"/>
    </location>
</feature>
<dbReference type="HOGENOM" id="CLU_388390_0_0_1"/>
<sequence length="711" mass="78201">MPPPIFCDIRPHDAQSTKDLLAHAVSLYVEDNIQLFTIAGVADKVKVSPLCLDALRVVTRQFRLHQCLASELTALPPSDAINTHVAFYVSLVKYYKDLLSAFHDEVKADPLSSTSKWRSSHLDFHIALALMKSTFIPDEQEAALKVMNRTWKHFWDKRIYEPVHELDGQGMHAAFCSDGDDMCGGLFEHTLSDAQVISDFINHVTSEGVVEATAHGNSTALPCDVEATGSLSPAPQATSRPARKATGKRRKKAAGTRKKKMMTVEAADTDVQSAAEEIASVFEQNLDKKKDAKDRRPPRRSRTVKACEKQWAPASPSIESDDDKNDASELNQSVPPEIKRTLLQQSATVEPDVDGDVYVGASLPSSHDHESWDKWTKMAYEDGNSQVFLRFATWMFVRFRQVTGIAMDEPMNGVVIPQNPRLLEGDIDDDFFEALGMERLYSAIVHLESAPRYMCHLLHALGKVIHETDAGASNPQCQPCKSPPTVTGPMMKHTKIPWLTLNTSPDNNLTDNDAEGSIDGNSMDVTQAMDCMMLDEGSDSDQCSHRVGELKPSKRKRTSSQASPPKKDGGRGPIKRRKETDNEAIQSASPVQPASDIDDFGLIDSPVGTHASPISNISSPNNLSLGDWGGPTRTGAPSALLQRSSSAPSALLQRSFSAPSALIFFENAPMFFTFFSHSSLRLHHHPSPPPPMGSHRPSPHLSFQLPFLEIL</sequence>
<feature type="compositionally biased region" description="Low complexity" evidence="1">
    <location>
        <begin position="612"/>
        <end position="625"/>
    </location>
</feature>
<feature type="region of interest" description="Disordered" evidence="1">
    <location>
        <begin position="502"/>
        <end position="522"/>
    </location>
</feature>
<organism evidence="2 3">
    <name type="scientific">Suillus luteus UH-Slu-Lm8-n1</name>
    <dbReference type="NCBI Taxonomy" id="930992"/>
    <lineage>
        <taxon>Eukaryota</taxon>
        <taxon>Fungi</taxon>
        <taxon>Dikarya</taxon>
        <taxon>Basidiomycota</taxon>
        <taxon>Agaricomycotina</taxon>
        <taxon>Agaricomycetes</taxon>
        <taxon>Agaricomycetidae</taxon>
        <taxon>Boletales</taxon>
        <taxon>Suillineae</taxon>
        <taxon>Suillaceae</taxon>
        <taxon>Suillus</taxon>
    </lineage>
</organism>
<reference evidence="3" key="2">
    <citation type="submission" date="2015-01" db="EMBL/GenBank/DDBJ databases">
        <title>Evolutionary Origins and Diversification of the Mycorrhizal Mutualists.</title>
        <authorList>
            <consortium name="DOE Joint Genome Institute"/>
            <consortium name="Mycorrhizal Genomics Consortium"/>
            <person name="Kohler A."/>
            <person name="Kuo A."/>
            <person name="Nagy L.G."/>
            <person name="Floudas D."/>
            <person name="Copeland A."/>
            <person name="Barry K.W."/>
            <person name="Cichocki N."/>
            <person name="Veneault-Fourrey C."/>
            <person name="LaButti K."/>
            <person name="Lindquist E.A."/>
            <person name="Lipzen A."/>
            <person name="Lundell T."/>
            <person name="Morin E."/>
            <person name="Murat C."/>
            <person name="Riley R."/>
            <person name="Ohm R."/>
            <person name="Sun H."/>
            <person name="Tunlid A."/>
            <person name="Henrissat B."/>
            <person name="Grigoriev I.V."/>
            <person name="Hibbett D.S."/>
            <person name="Martin F."/>
        </authorList>
    </citation>
    <scope>NUCLEOTIDE SEQUENCE [LARGE SCALE GENOMIC DNA]</scope>
    <source>
        <strain evidence="3">UH-Slu-Lm8-n1</strain>
    </source>
</reference>
<feature type="region of interest" description="Disordered" evidence="1">
    <location>
        <begin position="535"/>
        <end position="641"/>
    </location>
</feature>
<name>A0A0D0AEP7_9AGAM</name>
<feature type="compositionally biased region" description="Basic and acidic residues" evidence="1">
    <location>
        <begin position="286"/>
        <end position="295"/>
    </location>
</feature>
<accession>A0A0D0AEP7</accession>
<feature type="compositionally biased region" description="Polar residues" evidence="1">
    <location>
        <begin position="229"/>
        <end position="239"/>
    </location>
</feature>
<dbReference type="EMBL" id="KN836142">
    <property type="protein sequence ID" value="KIK32702.1"/>
    <property type="molecule type" value="Genomic_DNA"/>
</dbReference>
<keyword evidence="3" id="KW-1185">Reference proteome</keyword>
<dbReference type="InParanoid" id="A0A0D0AEP7"/>
<evidence type="ECO:0000313" key="3">
    <source>
        <dbReference type="Proteomes" id="UP000054485"/>
    </source>
</evidence>
<feature type="region of interest" description="Disordered" evidence="1">
    <location>
        <begin position="286"/>
        <end position="337"/>
    </location>
</feature>
<protein>
    <submittedName>
        <fullName evidence="2">Uncharacterized protein</fullName>
    </submittedName>
</protein>
<dbReference type="OrthoDB" id="2667311at2759"/>